<gene>
    <name evidence="2" type="ORF">HA052_26465</name>
</gene>
<keyword evidence="1" id="KW-0812">Transmembrane</keyword>
<sequence length="88" mass="10458">MEGEYAFIFEVFFMRLFVQFIIWQLMCFMTCVVLIVTIPILYWPFLGHISWLDYDFSLKVIKVGVIEALLGAVLFFVRDVSLFLKGYR</sequence>
<name>A0ABX0LGH0_9NEIS</name>
<dbReference type="Proteomes" id="UP001515641">
    <property type="component" value="Unassembled WGS sequence"/>
</dbReference>
<feature type="transmembrane region" description="Helical" evidence="1">
    <location>
        <begin position="63"/>
        <end position="84"/>
    </location>
</feature>
<reference evidence="2 3" key="1">
    <citation type="submission" date="2020-03" db="EMBL/GenBank/DDBJ databases">
        <title>Draft genome sequence of environmentally isolated cultures.</title>
        <authorList>
            <person name="Wilson H.S."/>
            <person name="De Leon M.E."/>
        </authorList>
    </citation>
    <scope>NUCLEOTIDE SEQUENCE [LARGE SCALE GENOMIC DNA]</scope>
    <source>
        <strain evidence="2 3">HSC-31F16</strain>
    </source>
</reference>
<proteinExistence type="predicted"/>
<evidence type="ECO:0000256" key="1">
    <source>
        <dbReference type="SAM" id="Phobius"/>
    </source>
</evidence>
<evidence type="ECO:0000313" key="3">
    <source>
        <dbReference type="Proteomes" id="UP001515641"/>
    </source>
</evidence>
<dbReference type="EMBL" id="JAAOMA010000086">
    <property type="protein sequence ID" value="NHR08736.1"/>
    <property type="molecule type" value="Genomic_DNA"/>
</dbReference>
<organism evidence="2 3">
    <name type="scientific">Chromobacterium fluminis</name>
    <dbReference type="NCBI Taxonomy" id="3044269"/>
    <lineage>
        <taxon>Bacteria</taxon>
        <taxon>Pseudomonadati</taxon>
        <taxon>Pseudomonadota</taxon>
        <taxon>Betaproteobacteria</taxon>
        <taxon>Neisseriales</taxon>
        <taxon>Chromobacteriaceae</taxon>
        <taxon>Chromobacterium</taxon>
    </lineage>
</organism>
<protein>
    <submittedName>
        <fullName evidence="2">Uncharacterized protein</fullName>
    </submittedName>
</protein>
<accession>A0ABX0LGH0</accession>
<comment type="caution">
    <text evidence="2">The sequence shown here is derived from an EMBL/GenBank/DDBJ whole genome shotgun (WGS) entry which is preliminary data.</text>
</comment>
<keyword evidence="3" id="KW-1185">Reference proteome</keyword>
<feature type="transmembrane region" description="Helical" evidence="1">
    <location>
        <begin position="20"/>
        <end position="43"/>
    </location>
</feature>
<dbReference type="RefSeq" id="WP_166454337.1">
    <property type="nucleotide sequence ID" value="NZ_JAAOMA010000086.1"/>
</dbReference>
<evidence type="ECO:0000313" key="2">
    <source>
        <dbReference type="EMBL" id="NHR08736.1"/>
    </source>
</evidence>
<keyword evidence="1" id="KW-1133">Transmembrane helix</keyword>
<keyword evidence="1" id="KW-0472">Membrane</keyword>